<proteinExistence type="predicted"/>
<reference evidence="3 4" key="1">
    <citation type="submission" date="2022-03" db="EMBL/GenBank/DDBJ databases">
        <title>A chromosomal length assembly of Cordylochernes scorpioides.</title>
        <authorList>
            <person name="Zeh D."/>
            <person name="Zeh J."/>
        </authorList>
    </citation>
    <scope>NUCLEOTIDE SEQUENCE [LARGE SCALE GENOMIC DNA]</scope>
    <source>
        <strain evidence="3">IN4F17</strain>
        <tissue evidence="3">Whole Body</tissue>
    </source>
</reference>
<dbReference type="PROSITE" id="PS51253">
    <property type="entry name" value="HTH_CENPB"/>
    <property type="match status" value="1"/>
</dbReference>
<evidence type="ECO:0000259" key="2">
    <source>
        <dbReference type="PROSITE" id="PS51253"/>
    </source>
</evidence>
<dbReference type="EMBL" id="CP092884">
    <property type="protein sequence ID" value="UYV83110.1"/>
    <property type="molecule type" value="Genomic_DNA"/>
</dbReference>
<dbReference type="Pfam" id="PF26215">
    <property type="entry name" value="HTH_animal"/>
    <property type="match status" value="1"/>
</dbReference>
<evidence type="ECO:0000256" key="1">
    <source>
        <dbReference type="ARBA" id="ARBA00023125"/>
    </source>
</evidence>
<organism evidence="3 4">
    <name type="scientific">Cordylochernes scorpioides</name>
    <dbReference type="NCBI Taxonomy" id="51811"/>
    <lineage>
        <taxon>Eukaryota</taxon>
        <taxon>Metazoa</taxon>
        <taxon>Ecdysozoa</taxon>
        <taxon>Arthropoda</taxon>
        <taxon>Chelicerata</taxon>
        <taxon>Arachnida</taxon>
        <taxon>Pseudoscorpiones</taxon>
        <taxon>Cheliferoidea</taxon>
        <taxon>Chernetidae</taxon>
        <taxon>Cordylochernes</taxon>
    </lineage>
</organism>
<sequence length="741" mass="84424">MGQDNFEASNGWLEKFKARRNIAFKQLHGEAGSVDANSVATWKGGIIPSLLAKYSPQDIFNADETGLFYKLLPNQTMTIRDLPRYTYQLRKKSLQLSRWRLHLNFNKLCETADFIPPSLRIRDPVRNPFSSVVIRRAHLHLLSSRIKGCHSNIRFISKSVKGLIFLVSQLLTNPEMADLLQSITRDIRLQKNDITQRHNSKLHHWIKKYNFPAYLLEAYLPQSPQGVVNLSDYVLPSADAEILSLGLKYRLPGPSDIPRIIAGVEPALRGLNHQDTHRIRHFVTSTLQRPYNIPKPSLAMNRVISRLKRNRDIVITKSDKGSQTVILNTTVYKQKMQNVLDQHSIFSAITEQEHKTSVKNFHLLLLRLKRSQQITKEQYNDFTANLAQIAYIYGLPKIHKPDVPLRPIISYHLSPAYTLSKFLSNFLTPLLQSPHGNIPLQTPPRLCPILPASHLPPGMSTFTFDTQFFKQTKGSPMGSPLSTVVAEVVMRSLDQWITSRHSSDIFLWRRYIDDTFCLVSEVSASHILSDLNSFHPDIAFTHETENHSVLPFLDTLVIRTPSSFHTTVYYKNNTPPHHTNFRSHCPTPHKINTVRALTKRIFTHCSLPLFQTIEKAKIFSYLSKSGYPTPFILKHMHDPHHNSAPAIHRNICSLPFCPQSITIARFLRQHGITTYFQNPPNIATLIRHPITRSSLHASSLRSGGAVYSVSCDQCNATYVGRRVDPSPSEWLSIPETSLIKT</sequence>
<evidence type="ECO:0000313" key="3">
    <source>
        <dbReference type="EMBL" id="UYV83110.1"/>
    </source>
</evidence>
<dbReference type="PANTHER" id="PTHR21301:SF10">
    <property type="entry name" value="REVERSE TRANSCRIPTASE DOMAIN-CONTAINING PROTEIN"/>
    <property type="match status" value="1"/>
</dbReference>
<gene>
    <name evidence="3" type="ORF">LAZ67_22002241</name>
</gene>
<name>A0ABY6LPF9_9ARAC</name>
<evidence type="ECO:0000313" key="4">
    <source>
        <dbReference type="Proteomes" id="UP001235939"/>
    </source>
</evidence>
<protein>
    <recommendedName>
        <fullName evidence="2">HTH CENPB-type domain-containing protein</fullName>
    </recommendedName>
</protein>
<keyword evidence="1" id="KW-0238">DNA-binding</keyword>
<dbReference type="InterPro" id="IPR058912">
    <property type="entry name" value="HTH_animal"/>
</dbReference>
<dbReference type="CDD" id="cd00304">
    <property type="entry name" value="RT_like"/>
    <property type="match status" value="1"/>
</dbReference>
<dbReference type="PANTHER" id="PTHR21301">
    <property type="entry name" value="REVERSE TRANSCRIPTASE"/>
    <property type="match status" value="1"/>
</dbReference>
<dbReference type="InterPro" id="IPR006600">
    <property type="entry name" value="HTH_CenpB_DNA-bd_dom"/>
</dbReference>
<dbReference type="Proteomes" id="UP001235939">
    <property type="component" value="Chromosome 22"/>
</dbReference>
<keyword evidence="4" id="KW-1185">Reference proteome</keyword>
<feature type="domain" description="HTH CENPB-type" evidence="2">
    <location>
        <begin position="1"/>
        <end position="26"/>
    </location>
</feature>
<accession>A0ABY6LPF9</accession>